<gene>
    <name evidence="7" type="ORF">F0357_20350</name>
</gene>
<protein>
    <recommendedName>
        <fullName evidence="5">Putrescine-binding periplasmic protein</fullName>
    </recommendedName>
</protein>
<dbReference type="InterPro" id="IPR001188">
    <property type="entry name" value="Sperm_putr-bd"/>
</dbReference>
<dbReference type="PIRSF" id="PIRSF019574">
    <property type="entry name" value="Periplasmic_polyamine_BP"/>
    <property type="match status" value="1"/>
</dbReference>
<dbReference type="Gene3D" id="3.40.190.10">
    <property type="entry name" value="Periplasmic binding protein-like II"/>
    <property type="match status" value="2"/>
</dbReference>
<reference evidence="7 8" key="1">
    <citation type="submission" date="2019-09" db="EMBL/GenBank/DDBJ databases">
        <title>Segnochrobactrum spirostomi gen. nov., sp. nov., isolated from the ciliate Spirostomum cf. yagiui and description of a novel family, Segnochrobactraceae fam. nov. within the order Rhizobiales of the class Alphaproteobacteria.</title>
        <authorList>
            <person name="Akter S."/>
            <person name="Shazib S.U.A."/>
            <person name="Shin M.K."/>
        </authorList>
    </citation>
    <scope>NUCLEOTIDE SEQUENCE [LARGE SCALE GENOMIC DNA]</scope>
    <source>
        <strain evidence="7 8">Sp-1</strain>
    </source>
</reference>
<evidence type="ECO:0000256" key="2">
    <source>
        <dbReference type="ARBA" id="ARBA00022448"/>
    </source>
</evidence>
<evidence type="ECO:0000256" key="4">
    <source>
        <dbReference type="ARBA" id="ARBA00022764"/>
    </source>
</evidence>
<dbReference type="CDD" id="cd13590">
    <property type="entry name" value="PBP2_PotD_PotF_like"/>
    <property type="match status" value="1"/>
</dbReference>
<organism evidence="7 8">
    <name type="scientific">Segnochrobactrum spirostomi</name>
    <dbReference type="NCBI Taxonomy" id="2608987"/>
    <lineage>
        <taxon>Bacteria</taxon>
        <taxon>Pseudomonadati</taxon>
        <taxon>Pseudomonadota</taxon>
        <taxon>Alphaproteobacteria</taxon>
        <taxon>Hyphomicrobiales</taxon>
        <taxon>Segnochrobactraceae</taxon>
        <taxon>Segnochrobactrum</taxon>
    </lineage>
</organism>
<dbReference type="AlphaFoldDB" id="A0A6A7YAH1"/>
<comment type="caution">
    <text evidence="7">The sequence shown here is derived from an EMBL/GenBank/DDBJ whole genome shotgun (WGS) entry which is preliminary data.</text>
</comment>
<comment type="subcellular location">
    <subcellularLocation>
        <location evidence="1 5">Periplasm</location>
    </subcellularLocation>
</comment>
<keyword evidence="4 5" id="KW-0574">Periplasm</keyword>
<comment type="function">
    <text evidence="5">Required for the activity of the bacterial periplasmic transport system of putrescine.</text>
</comment>
<dbReference type="PANTHER" id="PTHR30222">
    <property type="entry name" value="SPERMIDINE/PUTRESCINE-BINDING PERIPLASMIC PROTEIN"/>
    <property type="match status" value="1"/>
</dbReference>
<dbReference type="EMBL" id="VWNA01000003">
    <property type="protein sequence ID" value="MQT14961.1"/>
    <property type="molecule type" value="Genomic_DNA"/>
</dbReference>
<dbReference type="GO" id="GO:0019808">
    <property type="term" value="F:polyamine binding"/>
    <property type="evidence" value="ECO:0007669"/>
    <property type="project" value="InterPro"/>
</dbReference>
<keyword evidence="2 5" id="KW-0813">Transport</keyword>
<evidence type="ECO:0000256" key="1">
    <source>
        <dbReference type="ARBA" id="ARBA00004418"/>
    </source>
</evidence>
<dbReference type="GO" id="GO:0015846">
    <property type="term" value="P:polyamine transport"/>
    <property type="evidence" value="ECO:0007669"/>
    <property type="project" value="InterPro"/>
</dbReference>
<evidence type="ECO:0000256" key="3">
    <source>
        <dbReference type="ARBA" id="ARBA00022729"/>
    </source>
</evidence>
<feature type="signal peptide" evidence="6">
    <location>
        <begin position="1"/>
        <end position="39"/>
    </location>
</feature>
<evidence type="ECO:0000256" key="5">
    <source>
        <dbReference type="PIRNR" id="PIRNR019574"/>
    </source>
</evidence>
<name>A0A6A7YAH1_9HYPH</name>
<dbReference type="PANTHER" id="PTHR30222:SF17">
    <property type="entry name" value="SPERMIDINE_PUTRESCINE-BINDING PERIPLASMIC PROTEIN"/>
    <property type="match status" value="1"/>
</dbReference>
<evidence type="ECO:0000256" key="6">
    <source>
        <dbReference type="SAM" id="SignalP"/>
    </source>
</evidence>
<keyword evidence="8" id="KW-1185">Reference proteome</keyword>
<dbReference type="GO" id="GO:0042597">
    <property type="term" value="C:periplasmic space"/>
    <property type="evidence" value="ECO:0007669"/>
    <property type="project" value="UniProtKB-SubCell"/>
</dbReference>
<proteinExistence type="inferred from homology"/>
<dbReference type="SUPFAM" id="SSF53850">
    <property type="entry name" value="Periplasmic binding protein-like II"/>
    <property type="match status" value="1"/>
</dbReference>
<sequence length="363" mass="39720">MTIETRDRGGRTARALFDARAFLAAGALALGLTAQGAAAADLTISNWAGYMPPDIADTFKAATGLTVEVVTHATNEEIMGKLVASKGKGFDLVFVSSPFAEALQKMKLLAPIDHAAVPNLANLYPQAIDLAYDPGAKFSVPYTWGTTGLCYRSDLVKTPVDSWFNLVKPDAALKGKITMLSTDRWLMEAGLIPLGYSVNDPNPEHVKKATELLIEAKKSLLAYDDTTFYSKLVSGEAHLVQAWDGWCNYGIAENAAIKFVVPKEGSDLWVDTMVVLKDSEHKDAAMKFINFILDAKNHAWAAENIDYKVPNKAAMALLKPDFLEKFPNMKMTPEELVKFELLRDLGPAQREYSRAVSEIKAAN</sequence>
<evidence type="ECO:0000313" key="7">
    <source>
        <dbReference type="EMBL" id="MQT14961.1"/>
    </source>
</evidence>
<dbReference type="PRINTS" id="PR00909">
    <property type="entry name" value="SPERMDNBNDNG"/>
</dbReference>
<accession>A0A6A7YAH1</accession>
<feature type="chain" id="PRO_5025486059" description="Putrescine-binding periplasmic protein" evidence="6">
    <location>
        <begin position="40"/>
        <end position="363"/>
    </location>
</feature>
<dbReference type="Pfam" id="PF13416">
    <property type="entry name" value="SBP_bac_8"/>
    <property type="match status" value="1"/>
</dbReference>
<dbReference type="InterPro" id="IPR006059">
    <property type="entry name" value="SBP"/>
</dbReference>
<comment type="similarity">
    <text evidence="5">Belongs to the bacterial solute-binding protein PotD/PotF family.</text>
</comment>
<evidence type="ECO:0000313" key="8">
    <source>
        <dbReference type="Proteomes" id="UP000332515"/>
    </source>
</evidence>
<dbReference type="RefSeq" id="WP_153488875.1">
    <property type="nucleotide sequence ID" value="NZ_VWNA01000003.1"/>
</dbReference>
<dbReference type="Proteomes" id="UP000332515">
    <property type="component" value="Unassembled WGS sequence"/>
</dbReference>
<keyword evidence="3 6" id="KW-0732">Signal</keyword>